<evidence type="ECO:0000313" key="1">
    <source>
        <dbReference type="EMBL" id="SAK95496.1"/>
    </source>
</evidence>
<dbReference type="STRING" id="1777137.AWB76_07152"/>
<dbReference type="Pfam" id="PF10009">
    <property type="entry name" value="DUF2252"/>
    <property type="match status" value="1"/>
</dbReference>
<dbReference type="InterPro" id="IPR018721">
    <property type="entry name" value="DUF2252"/>
</dbReference>
<protein>
    <recommendedName>
        <fullName evidence="3">DUF2252 domain-containing protein</fullName>
    </recommendedName>
</protein>
<sequence length="78" mass="8691">MSKNSKANQGMPAPDDWQALLTELRRCKTARSPHAYVRGNTERFYEWVMEANGDSLPRGPAVWICGDCHTGNRAAARA</sequence>
<evidence type="ECO:0000313" key="2">
    <source>
        <dbReference type="Proteomes" id="UP000054624"/>
    </source>
</evidence>
<accession>A0A158DMS3</accession>
<dbReference type="AlphaFoldDB" id="A0A158DMS3"/>
<proteinExistence type="predicted"/>
<organism evidence="1 2">
    <name type="scientific">Caballeronia temeraria</name>
    <dbReference type="NCBI Taxonomy" id="1777137"/>
    <lineage>
        <taxon>Bacteria</taxon>
        <taxon>Pseudomonadati</taxon>
        <taxon>Pseudomonadota</taxon>
        <taxon>Betaproteobacteria</taxon>
        <taxon>Burkholderiales</taxon>
        <taxon>Burkholderiaceae</taxon>
        <taxon>Caballeronia</taxon>
    </lineage>
</organism>
<dbReference type="Proteomes" id="UP000054624">
    <property type="component" value="Unassembled WGS sequence"/>
</dbReference>
<evidence type="ECO:0008006" key="3">
    <source>
        <dbReference type="Google" id="ProtNLM"/>
    </source>
</evidence>
<keyword evidence="2" id="KW-1185">Reference proteome</keyword>
<name>A0A158DMS3_9BURK</name>
<reference evidence="2" key="1">
    <citation type="submission" date="2016-01" db="EMBL/GenBank/DDBJ databases">
        <authorList>
            <person name="Peeters Charlotte."/>
        </authorList>
    </citation>
    <scope>NUCLEOTIDE SEQUENCE [LARGE SCALE GENOMIC DNA]</scope>
</reference>
<gene>
    <name evidence="1" type="ORF">AWB76_07152</name>
</gene>
<dbReference type="EMBL" id="FCOI02000045">
    <property type="protein sequence ID" value="SAK95496.1"/>
    <property type="molecule type" value="Genomic_DNA"/>
</dbReference>
<dbReference type="RefSeq" id="WP_061164688.1">
    <property type="nucleotide sequence ID" value="NZ_FCOI02000045.1"/>
</dbReference>